<gene>
    <name evidence="2" type="ORF">ACFQZM_15860</name>
</gene>
<dbReference type="RefSeq" id="WP_131755675.1">
    <property type="nucleotide sequence ID" value="NZ_CAACUY010000007.1"/>
</dbReference>
<keyword evidence="3" id="KW-1185">Reference proteome</keyword>
<dbReference type="EMBL" id="JBHTGP010000007">
    <property type="protein sequence ID" value="MFD0685980.1"/>
    <property type="molecule type" value="Genomic_DNA"/>
</dbReference>
<dbReference type="Gene3D" id="3.10.180.10">
    <property type="entry name" value="2,3-Dihydroxybiphenyl 1,2-Dioxygenase, domain 1"/>
    <property type="match status" value="1"/>
</dbReference>
<organism evidence="2 3">
    <name type="scientific">Actinomadura fibrosa</name>
    <dbReference type="NCBI Taxonomy" id="111802"/>
    <lineage>
        <taxon>Bacteria</taxon>
        <taxon>Bacillati</taxon>
        <taxon>Actinomycetota</taxon>
        <taxon>Actinomycetes</taxon>
        <taxon>Streptosporangiales</taxon>
        <taxon>Thermomonosporaceae</taxon>
        <taxon>Actinomadura</taxon>
    </lineage>
</organism>
<dbReference type="Pfam" id="PF18029">
    <property type="entry name" value="Glyoxalase_6"/>
    <property type="match status" value="1"/>
</dbReference>
<protein>
    <submittedName>
        <fullName evidence="2">VOC family protein</fullName>
    </submittedName>
</protein>
<dbReference type="InterPro" id="IPR029068">
    <property type="entry name" value="Glyas_Bleomycin-R_OHBP_Dase"/>
</dbReference>
<name>A0ABW2XND3_9ACTN</name>
<dbReference type="InterPro" id="IPR037523">
    <property type="entry name" value="VOC_core"/>
</dbReference>
<dbReference type="PROSITE" id="PS51819">
    <property type="entry name" value="VOC"/>
    <property type="match status" value="1"/>
</dbReference>
<reference evidence="3" key="1">
    <citation type="journal article" date="2019" name="Int. J. Syst. Evol. Microbiol.">
        <title>The Global Catalogue of Microorganisms (GCM) 10K type strain sequencing project: providing services to taxonomists for standard genome sequencing and annotation.</title>
        <authorList>
            <consortium name="The Broad Institute Genomics Platform"/>
            <consortium name="The Broad Institute Genome Sequencing Center for Infectious Disease"/>
            <person name="Wu L."/>
            <person name="Ma J."/>
        </authorList>
    </citation>
    <scope>NUCLEOTIDE SEQUENCE [LARGE SCALE GENOMIC DNA]</scope>
    <source>
        <strain evidence="3">JCM 9371</strain>
    </source>
</reference>
<sequence>MTSRQTTGSVVAVSHIGLCVSDFGRSLRSYTEGLGFTHLSVYVDDLRAVEERLLKLGATAIESMRSHIPMRDGAMDVLFLADPDGVRIELIQHTR</sequence>
<dbReference type="Proteomes" id="UP001597063">
    <property type="component" value="Unassembled WGS sequence"/>
</dbReference>
<proteinExistence type="predicted"/>
<evidence type="ECO:0000313" key="2">
    <source>
        <dbReference type="EMBL" id="MFD0685980.1"/>
    </source>
</evidence>
<accession>A0ABW2XND3</accession>
<feature type="domain" description="VOC" evidence="1">
    <location>
        <begin position="1"/>
        <end position="93"/>
    </location>
</feature>
<evidence type="ECO:0000313" key="3">
    <source>
        <dbReference type="Proteomes" id="UP001597063"/>
    </source>
</evidence>
<dbReference type="InterPro" id="IPR041581">
    <property type="entry name" value="Glyoxalase_6"/>
</dbReference>
<dbReference type="SUPFAM" id="SSF54593">
    <property type="entry name" value="Glyoxalase/Bleomycin resistance protein/Dihydroxybiphenyl dioxygenase"/>
    <property type="match status" value="1"/>
</dbReference>
<comment type="caution">
    <text evidence="2">The sequence shown here is derived from an EMBL/GenBank/DDBJ whole genome shotgun (WGS) entry which is preliminary data.</text>
</comment>
<evidence type="ECO:0000259" key="1">
    <source>
        <dbReference type="PROSITE" id="PS51819"/>
    </source>
</evidence>